<dbReference type="OrthoDB" id="7062095at2"/>
<proteinExistence type="predicted"/>
<dbReference type="Gene3D" id="2.40.360.20">
    <property type="match status" value="1"/>
</dbReference>
<organism evidence="2 3">
    <name type="scientific">Arenicella xantha</name>
    <dbReference type="NCBI Taxonomy" id="644221"/>
    <lineage>
        <taxon>Bacteria</taxon>
        <taxon>Pseudomonadati</taxon>
        <taxon>Pseudomonadota</taxon>
        <taxon>Gammaproteobacteria</taxon>
        <taxon>Arenicellales</taxon>
        <taxon>Arenicellaceae</taxon>
        <taxon>Arenicella</taxon>
    </lineage>
</organism>
<accession>A0A395JN35</accession>
<dbReference type="AlphaFoldDB" id="A0A395JN35"/>
<name>A0A395JN35_9GAMM</name>
<dbReference type="RefSeq" id="WP_113952664.1">
    <property type="nucleotide sequence ID" value="NZ_QNRT01000001.1"/>
</dbReference>
<feature type="chain" id="PRO_5017469190" evidence="1">
    <location>
        <begin position="25"/>
        <end position="265"/>
    </location>
</feature>
<evidence type="ECO:0000313" key="2">
    <source>
        <dbReference type="EMBL" id="RBP53060.1"/>
    </source>
</evidence>
<evidence type="ECO:0000313" key="3">
    <source>
        <dbReference type="Proteomes" id="UP000253083"/>
    </source>
</evidence>
<comment type="caution">
    <text evidence="2">The sequence shown here is derived from an EMBL/GenBank/DDBJ whole genome shotgun (WGS) entry which is preliminary data.</text>
</comment>
<gene>
    <name evidence="2" type="ORF">DFR28_101445</name>
</gene>
<reference evidence="2 3" key="1">
    <citation type="submission" date="2018-06" db="EMBL/GenBank/DDBJ databases">
        <title>Genomic Encyclopedia of Type Strains, Phase IV (KMG-IV): sequencing the most valuable type-strain genomes for metagenomic binning, comparative biology and taxonomic classification.</title>
        <authorList>
            <person name="Goeker M."/>
        </authorList>
    </citation>
    <scope>NUCLEOTIDE SEQUENCE [LARGE SCALE GENOMIC DNA]</scope>
    <source>
        <strain evidence="2 3">DSM 24032</strain>
    </source>
</reference>
<keyword evidence="3" id="KW-1185">Reference proteome</keyword>
<dbReference type="EMBL" id="QNRT01000001">
    <property type="protein sequence ID" value="RBP53060.1"/>
    <property type="molecule type" value="Genomic_DNA"/>
</dbReference>
<evidence type="ECO:0000256" key="1">
    <source>
        <dbReference type="SAM" id="SignalP"/>
    </source>
</evidence>
<dbReference type="InParanoid" id="A0A395JN35"/>
<dbReference type="Proteomes" id="UP000253083">
    <property type="component" value="Unassembled WGS sequence"/>
</dbReference>
<protein>
    <submittedName>
        <fullName evidence="2">Uncharacterized protein</fullName>
    </submittedName>
</protein>
<feature type="signal peptide" evidence="1">
    <location>
        <begin position="1"/>
        <end position="24"/>
    </location>
</feature>
<sequence>MKNLMIVLSTLVAIALVSFKPANAQVDFNLLASTPSGSWQLREDTETDAKGRQTGSSIRTSMLEREVRDGKAYYWIEVAMDSYKISKKGKRKPQGDRAIIKTLIPESTLKADPANVLNNLRGFGVETIVQSGNEAPMRMGDTDGMMAGVMKAFNTEIEFDFESLGNESVTVPAGDFSAQKIRGQGSVSMKVMFKKINVESDNTSWLSTKVPFGTVKVDGTTTTNGKESRYESQLVEFGMNGAKSEITAEPKDMPEMPKLGDLFGG</sequence>
<keyword evidence="1" id="KW-0732">Signal</keyword>